<dbReference type="Pfam" id="PF13487">
    <property type="entry name" value="HD_5"/>
    <property type="match status" value="1"/>
</dbReference>
<proteinExistence type="predicted"/>
<dbReference type="PANTHER" id="PTHR43155:SF2">
    <property type="entry name" value="CYCLIC DI-GMP PHOSPHODIESTERASE PA4108"/>
    <property type="match status" value="1"/>
</dbReference>
<dbReference type="PROSITE" id="PS51832">
    <property type="entry name" value="HD_GYP"/>
    <property type="match status" value="1"/>
</dbReference>
<gene>
    <name evidence="2" type="ORF">AACH06_27550</name>
</gene>
<dbReference type="SUPFAM" id="SSF109604">
    <property type="entry name" value="HD-domain/PDEase-like"/>
    <property type="match status" value="1"/>
</dbReference>
<dbReference type="Proteomes" id="UP001371218">
    <property type="component" value="Unassembled WGS sequence"/>
</dbReference>
<organism evidence="2 3">
    <name type="scientific">Ideonella lacteola</name>
    <dbReference type="NCBI Taxonomy" id="2984193"/>
    <lineage>
        <taxon>Bacteria</taxon>
        <taxon>Pseudomonadati</taxon>
        <taxon>Pseudomonadota</taxon>
        <taxon>Betaproteobacteria</taxon>
        <taxon>Burkholderiales</taxon>
        <taxon>Sphaerotilaceae</taxon>
        <taxon>Ideonella</taxon>
    </lineage>
</organism>
<dbReference type="InterPro" id="IPR003607">
    <property type="entry name" value="HD/PDEase_dom"/>
</dbReference>
<dbReference type="Gene3D" id="1.10.3210.10">
    <property type="entry name" value="Hypothetical protein af1432"/>
    <property type="match status" value="1"/>
</dbReference>
<dbReference type="EMBL" id="JBBUTG010000031">
    <property type="protein sequence ID" value="MEK8034588.1"/>
    <property type="molecule type" value="Genomic_DNA"/>
</dbReference>
<reference evidence="2 3" key="1">
    <citation type="submission" date="2024-04" db="EMBL/GenBank/DDBJ databases">
        <title>Novel species of the genus Ideonella isolated from streams.</title>
        <authorList>
            <person name="Lu H."/>
        </authorList>
    </citation>
    <scope>NUCLEOTIDE SEQUENCE [LARGE SCALE GENOMIC DNA]</scope>
    <source>
        <strain evidence="2 3">DXS29W</strain>
    </source>
</reference>
<feature type="domain" description="HD-GYP" evidence="1">
    <location>
        <begin position="116"/>
        <end position="314"/>
    </location>
</feature>
<dbReference type="RefSeq" id="WP_341429017.1">
    <property type="nucleotide sequence ID" value="NZ_JBBUTG010000031.1"/>
</dbReference>
<sequence>MIQAATVPRGSSFSVANQHALATILEASQTRSIIASRDIFDISGIKLWARDQPVSSALQRRLLDRQLRNPLESCLLAEDGVTAYALVQSLESMLERGGPVATLVRPHAARLVRETSHLPIHSVPQLLLTAAQASRPESFEHAIQAMALCGAMMDAHGGGTAEMRMALLCGLLHDLGEMYIDPRHGEAEADRELDFISYQQLVVHPHVGHLLIAQLTNYPAALPRAIAEHHERLDGSGYPHGLQSDDMSSLGRMLAVTEATLGTLRHAEQPLLARVSVALRAVPGEFDLYWARVVEAGARAEVPSGARLSSSEVQSRLGRLDAALRTAEEGAAELAAQAESPPLKAAVALSRHLLARLRIGWNASGLWSSQGLSARDVAEVESIEEELVFRLRAVERAALLRAGELAPADAGRLASLCESLRAASV</sequence>
<keyword evidence="3" id="KW-1185">Reference proteome</keyword>
<comment type="caution">
    <text evidence="2">The sequence shown here is derived from an EMBL/GenBank/DDBJ whole genome shotgun (WGS) entry which is preliminary data.</text>
</comment>
<evidence type="ECO:0000259" key="1">
    <source>
        <dbReference type="PROSITE" id="PS51832"/>
    </source>
</evidence>
<evidence type="ECO:0000313" key="2">
    <source>
        <dbReference type="EMBL" id="MEK8034588.1"/>
    </source>
</evidence>
<accession>A0ABU9C1M0</accession>
<evidence type="ECO:0000313" key="3">
    <source>
        <dbReference type="Proteomes" id="UP001371218"/>
    </source>
</evidence>
<dbReference type="PANTHER" id="PTHR43155">
    <property type="entry name" value="CYCLIC DI-GMP PHOSPHODIESTERASE PA4108-RELATED"/>
    <property type="match status" value="1"/>
</dbReference>
<dbReference type="InterPro" id="IPR037522">
    <property type="entry name" value="HD_GYP_dom"/>
</dbReference>
<dbReference type="CDD" id="cd00077">
    <property type="entry name" value="HDc"/>
    <property type="match status" value="1"/>
</dbReference>
<name>A0ABU9C1M0_9BURK</name>
<protein>
    <submittedName>
        <fullName evidence="2">HD domain-containing phosphohydrolase</fullName>
    </submittedName>
</protein>